<evidence type="ECO:0000313" key="3">
    <source>
        <dbReference type="Proteomes" id="UP000729402"/>
    </source>
</evidence>
<feature type="compositionally biased region" description="Basic and acidic residues" evidence="1">
    <location>
        <begin position="124"/>
        <end position="134"/>
    </location>
</feature>
<sequence length="145" mass="15736">MTRTTKDRWRVYKHLSCNIQNAILTVKRRSCSDHGNSLAEAGESDTPHGAAGSGGAYVGGRARRERGRANAAPWRRPAAQGEEGGMTGGTRSGKRASPRQADGDGGSGARRGSKEEEEEEEEEERRADARRVGEETGQIRSWNRG</sequence>
<feature type="compositionally biased region" description="Low complexity" evidence="1">
    <location>
        <begin position="69"/>
        <end position="79"/>
    </location>
</feature>
<name>A0A8J5R4H7_ZIZPA</name>
<comment type="caution">
    <text evidence="2">The sequence shown here is derived from an EMBL/GenBank/DDBJ whole genome shotgun (WGS) entry which is preliminary data.</text>
</comment>
<accession>A0A8J5R4H7</accession>
<feature type="region of interest" description="Disordered" evidence="1">
    <location>
        <begin position="33"/>
        <end position="145"/>
    </location>
</feature>
<reference evidence="2" key="1">
    <citation type="journal article" date="2021" name="bioRxiv">
        <title>Whole Genome Assembly and Annotation of Northern Wild Rice, Zizania palustris L., Supports a Whole Genome Duplication in the Zizania Genus.</title>
        <authorList>
            <person name="Haas M."/>
            <person name="Kono T."/>
            <person name="Macchietto M."/>
            <person name="Millas R."/>
            <person name="McGilp L."/>
            <person name="Shao M."/>
            <person name="Duquette J."/>
            <person name="Hirsch C.N."/>
            <person name="Kimball J."/>
        </authorList>
    </citation>
    <scope>NUCLEOTIDE SEQUENCE</scope>
    <source>
        <tissue evidence="2">Fresh leaf tissue</tissue>
    </source>
</reference>
<protein>
    <submittedName>
        <fullName evidence="2">Uncharacterized protein</fullName>
    </submittedName>
</protein>
<feature type="compositionally biased region" description="Gly residues" evidence="1">
    <location>
        <begin position="82"/>
        <end position="91"/>
    </location>
</feature>
<gene>
    <name evidence="2" type="ORF">GUJ93_ZPchr0008g13939</name>
</gene>
<organism evidence="2 3">
    <name type="scientific">Zizania palustris</name>
    <name type="common">Northern wild rice</name>
    <dbReference type="NCBI Taxonomy" id="103762"/>
    <lineage>
        <taxon>Eukaryota</taxon>
        <taxon>Viridiplantae</taxon>
        <taxon>Streptophyta</taxon>
        <taxon>Embryophyta</taxon>
        <taxon>Tracheophyta</taxon>
        <taxon>Spermatophyta</taxon>
        <taxon>Magnoliopsida</taxon>
        <taxon>Liliopsida</taxon>
        <taxon>Poales</taxon>
        <taxon>Poaceae</taxon>
        <taxon>BOP clade</taxon>
        <taxon>Oryzoideae</taxon>
        <taxon>Oryzeae</taxon>
        <taxon>Zizaniinae</taxon>
        <taxon>Zizania</taxon>
    </lineage>
</organism>
<proteinExistence type="predicted"/>
<dbReference type="EMBL" id="JAAALK010000290">
    <property type="protein sequence ID" value="KAG8045373.1"/>
    <property type="molecule type" value="Genomic_DNA"/>
</dbReference>
<reference evidence="2" key="2">
    <citation type="submission" date="2021-02" db="EMBL/GenBank/DDBJ databases">
        <authorList>
            <person name="Kimball J.A."/>
            <person name="Haas M.W."/>
            <person name="Macchietto M."/>
            <person name="Kono T."/>
            <person name="Duquette J."/>
            <person name="Shao M."/>
        </authorList>
    </citation>
    <scope>NUCLEOTIDE SEQUENCE</scope>
    <source>
        <tissue evidence="2">Fresh leaf tissue</tissue>
    </source>
</reference>
<dbReference type="AlphaFoldDB" id="A0A8J5R4H7"/>
<dbReference type="OrthoDB" id="306690at2759"/>
<dbReference type="Proteomes" id="UP000729402">
    <property type="component" value="Unassembled WGS sequence"/>
</dbReference>
<evidence type="ECO:0000313" key="2">
    <source>
        <dbReference type="EMBL" id="KAG8045373.1"/>
    </source>
</evidence>
<evidence type="ECO:0000256" key="1">
    <source>
        <dbReference type="SAM" id="MobiDB-lite"/>
    </source>
</evidence>
<keyword evidence="3" id="KW-1185">Reference proteome</keyword>